<dbReference type="AlphaFoldDB" id="A0A5Q6PIX1"/>
<dbReference type="EMBL" id="VUAA01000010">
    <property type="protein sequence ID" value="KAA1254785.1"/>
    <property type="molecule type" value="Genomic_DNA"/>
</dbReference>
<comment type="caution">
    <text evidence="1">The sequence shown here is derived from an EMBL/GenBank/DDBJ whole genome shotgun (WGS) entry which is preliminary data.</text>
</comment>
<name>A0A5Q6PIX1_VIBCL</name>
<reference evidence="1 2" key="1">
    <citation type="submission" date="2019-09" db="EMBL/GenBank/DDBJ databases">
        <authorList>
            <person name="Kritzky A."/>
            <person name="Schelkanova E.Y."/>
            <person name="Alkhova Z.V."/>
            <person name="Smirnova N.I."/>
        </authorList>
    </citation>
    <scope>NUCLEOTIDE SEQUENCE [LARGE SCALE GENOMIC DNA]</scope>
    <source>
        <strain evidence="1 2">M1526</strain>
    </source>
</reference>
<proteinExistence type="predicted"/>
<accession>A0A5Q6PIX1</accession>
<protein>
    <submittedName>
        <fullName evidence="1">Uncharacterized protein</fullName>
    </submittedName>
</protein>
<dbReference type="Proteomes" id="UP000323225">
    <property type="component" value="Unassembled WGS sequence"/>
</dbReference>
<evidence type="ECO:0000313" key="2">
    <source>
        <dbReference type="Proteomes" id="UP000323225"/>
    </source>
</evidence>
<organism evidence="1 2">
    <name type="scientific">Vibrio cholerae</name>
    <dbReference type="NCBI Taxonomy" id="666"/>
    <lineage>
        <taxon>Bacteria</taxon>
        <taxon>Pseudomonadati</taxon>
        <taxon>Pseudomonadota</taxon>
        <taxon>Gammaproteobacteria</taxon>
        <taxon>Vibrionales</taxon>
        <taxon>Vibrionaceae</taxon>
        <taxon>Vibrio</taxon>
    </lineage>
</organism>
<evidence type="ECO:0000313" key="1">
    <source>
        <dbReference type="EMBL" id="KAA1254785.1"/>
    </source>
</evidence>
<gene>
    <name evidence="1" type="ORF">F0M16_10990</name>
</gene>
<sequence length="198" mass="22548">MTMTLPLITDINLAPTFATDREIDFLPNALVSEVQKATINAISDTYGFEYPEKLVDGDPRKLIISNEEVDFLGFHNGNFGVLMQFELAYLEPNTEAGMKHNECATDAEMKLLYKELCKAFNSDNCKYVKKYDKSEFLFTYHHDNYKNSLCLVIFTQLVADGTVYSSPYESKTALKDIVTETFTFLNEIWPTLNIEDAA</sequence>